<comment type="caution">
    <text evidence="1">The sequence shown here is derived from an EMBL/GenBank/DDBJ whole genome shotgun (WGS) entry which is preliminary data.</text>
</comment>
<proteinExistence type="predicted"/>
<dbReference type="RefSeq" id="WP_039046617.1">
    <property type="nucleotide sequence ID" value="NZ_JAFNAA010000018.1"/>
</dbReference>
<name>A0A8I1WAY5_PLESH</name>
<evidence type="ECO:0000313" key="1">
    <source>
        <dbReference type="EMBL" id="MBO1109385.1"/>
    </source>
</evidence>
<sequence length="143" mass="15804">MEIEILSAHSPVWADSEKTAVSLMARFSHLSDSEVPFTASSDDPAEHGRELYVRAVFGDFGAIGEFVAEPVCEADLLAELDGRLKQAALTMAPLEDAEKLGVINESERTLLVAWRQYRVALHRLPDSDSWPEQVTWPLPPVTS</sequence>
<organism evidence="1 2">
    <name type="scientific">Plesiomonas shigelloides</name>
    <name type="common">Aeromonas shigelloides</name>
    <dbReference type="NCBI Taxonomy" id="703"/>
    <lineage>
        <taxon>Bacteria</taxon>
        <taxon>Pseudomonadati</taxon>
        <taxon>Pseudomonadota</taxon>
        <taxon>Gammaproteobacteria</taxon>
        <taxon>Enterobacterales</taxon>
        <taxon>Enterobacteriaceae</taxon>
        <taxon>Plesiomonas</taxon>
    </lineage>
</organism>
<evidence type="ECO:0000313" key="2">
    <source>
        <dbReference type="Proteomes" id="UP000664658"/>
    </source>
</evidence>
<accession>A0A8I1WAY5</accession>
<protein>
    <submittedName>
        <fullName evidence="1">Tail fiber assembly protein</fullName>
    </submittedName>
</protein>
<dbReference type="Proteomes" id="UP000664658">
    <property type="component" value="Unassembled WGS sequence"/>
</dbReference>
<dbReference type="Pfam" id="PF02413">
    <property type="entry name" value="Caudo_TAP"/>
    <property type="match status" value="1"/>
</dbReference>
<dbReference type="AlphaFoldDB" id="A0A8I1WAY5"/>
<reference evidence="1" key="1">
    <citation type="submission" date="2021-03" db="EMBL/GenBank/DDBJ databases">
        <title>Plesiomonas shigelloides zfcc0051, isolated from zebrafish feces.</title>
        <authorList>
            <person name="Vanderhoek Z."/>
            <person name="Gaulke C."/>
        </authorList>
    </citation>
    <scope>NUCLEOTIDE SEQUENCE</scope>
    <source>
        <strain evidence="1">Zfcc0051</strain>
    </source>
</reference>
<gene>
    <name evidence="1" type="ORF">J2R62_14410</name>
</gene>
<dbReference type="InterPro" id="IPR003458">
    <property type="entry name" value="Phage_T4_Gp38_tail_assem"/>
</dbReference>
<dbReference type="EMBL" id="JAFNAA010000018">
    <property type="protein sequence ID" value="MBO1109385.1"/>
    <property type="molecule type" value="Genomic_DNA"/>
</dbReference>